<dbReference type="InParanoid" id="A0A4S2MYL4"/>
<evidence type="ECO:0000256" key="1">
    <source>
        <dbReference type="ARBA" id="ARBA00022723"/>
    </source>
</evidence>
<organism evidence="5 6">
    <name type="scientific">Ascodesmis nigricans</name>
    <dbReference type="NCBI Taxonomy" id="341454"/>
    <lineage>
        <taxon>Eukaryota</taxon>
        <taxon>Fungi</taxon>
        <taxon>Dikarya</taxon>
        <taxon>Ascomycota</taxon>
        <taxon>Pezizomycotina</taxon>
        <taxon>Pezizomycetes</taxon>
        <taxon>Pezizales</taxon>
        <taxon>Ascodesmidaceae</taxon>
        <taxon>Ascodesmis</taxon>
    </lineage>
</organism>
<feature type="compositionally biased region" description="Basic and acidic residues" evidence="3">
    <location>
        <begin position="405"/>
        <end position="414"/>
    </location>
</feature>
<dbReference type="SMART" id="SM00066">
    <property type="entry name" value="GAL4"/>
    <property type="match status" value="1"/>
</dbReference>
<feature type="compositionally biased region" description="Polar residues" evidence="3">
    <location>
        <begin position="143"/>
        <end position="158"/>
    </location>
</feature>
<dbReference type="STRING" id="341454.A0A4S2MYL4"/>
<feature type="region of interest" description="Disordered" evidence="3">
    <location>
        <begin position="220"/>
        <end position="263"/>
    </location>
</feature>
<evidence type="ECO:0000313" key="5">
    <source>
        <dbReference type="EMBL" id="TGZ81706.1"/>
    </source>
</evidence>
<feature type="compositionally biased region" description="Low complexity" evidence="3">
    <location>
        <begin position="88"/>
        <end position="101"/>
    </location>
</feature>
<dbReference type="SMART" id="SM00906">
    <property type="entry name" value="Fungal_trans"/>
    <property type="match status" value="1"/>
</dbReference>
<dbReference type="SUPFAM" id="SSF57701">
    <property type="entry name" value="Zn2/Cys6 DNA-binding domain"/>
    <property type="match status" value="1"/>
</dbReference>
<feature type="compositionally biased region" description="Polar residues" evidence="3">
    <location>
        <begin position="119"/>
        <end position="134"/>
    </location>
</feature>
<keyword evidence="1" id="KW-0479">Metal-binding</keyword>
<dbReference type="Proteomes" id="UP000298138">
    <property type="component" value="Unassembled WGS sequence"/>
</dbReference>
<dbReference type="PROSITE" id="PS00463">
    <property type="entry name" value="ZN2_CY6_FUNGAL_1"/>
    <property type="match status" value="1"/>
</dbReference>
<feature type="region of interest" description="Disordered" evidence="3">
    <location>
        <begin position="405"/>
        <end position="434"/>
    </location>
</feature>
<evidence type="ECO:0000256" key="3">
    <source>
        <dbReference type="SAM" id="MobiDB-lite"/>
    </source>
</evidence>
<dbReference type="CDD" id="cd00067">
    <property type="entry name" value="GAL4"/>
    <property type="match status" value="1"/>
</dbReference>
<dbReference type="OrthoDB" id="2354469at2759"/>
<dbReference type="PROSITE" id="PS50048">
    <property type="entry name" value="ZN2_CY6_FUNGAL_2"/>
    <property type="match status" value="1"/>
</dbReference>
<protein>
    <recommendedName>
        <fullName evidence="4">Zn(2)-C6 fungal-type domain-containing protein</fullName>
    </recommendedName>
</protein>
<keyword evidence="2" id="KW-0539">Nucleus</keyword>
<feature type="domain" description="Zn(2)-C6 fungal-type" evidence="4">
    <location>
        <begin position="45"/>
        <end position="73"/>
    </location>
</feature>
<dbReference type="InterPro" id="IPR036864">
    <property type="entry name" value="Zn2-C6_fun-type_DNA-bd_sf"/>
</dbReference>
<feature type="compositionally biased region" description="Low complexity" evidence="3">
    <location>
        <begin position="220"/>
        <end position="233"/>
    </location>
</feature>
<feature type="compositionally biased region" description="Polar residues" evidence="3">
    <location>
        <begin position="240"/>
        <end position="250"/>
    </location>
</feature>
<dbReference type="Gene3D" id="4.10.240.10">
    <property type="entry name" value="Zn(2)-C6 fungal-type DNA-binding domain"/>
    <property type="match status" value="1"/>
</dbReference>
<dbReference type="GO" id="GO:0000981">
    <property type="term" value="F:DNA-binding transcription factor activity, RNA polymerase II-specific"/>
    <property type="evidence" value="ECO:0007669"/>
    <property type="project" value="InterPro"/>
</dbReference>
<dbReference type="CDD" id="cd12148">
    <property type="entry name" value="fungal_TF_MHR"/>
    <property type="match status" value="1"/>
</dbReference>
<reference evidence="5 6" key="1">
    <citation type="submission" date="2019-04" db="EMBL/GenBank/DDBJ databases">
        <title>Comparative genomics and transcriptomics to analyze fruiting body development in filamentous ascomycetes.</title>
        <authorList>
            <consortium name="DOE Joint Genome Institute"/>
            <person name="Lutkenhaus R."/>
            <person name="Traeger S."/>
            <person name="Breuer J."/>
            <person name="Kuo A."/>
            <person name="Lipzen A."/>
            <person name="Pangilinan J."/>
            <person name="Dilworth D."/>
            <person name="Sandor L."/>
            <person name="Poggeler S."/>
            <person name="Barry K."/>
            <person name="Grigoriev I.V."/>
            <person name="Nowrousian M."/>
        </authorList>
    </citation>
    <scope>NUCLEOTIDE SEQUENCE [LARGE SCALE GENOMIC DNA]</scope>
    <source>
        <strain evidence="5 6">CBS 389.68</strain>
    </source>
</reference>
<evidence type="ECO:0000259" key="4">
    <source>
        <dbReference type="PROSITE" id="PS50048"/>
    </source>
</evidence>
<proteinExistence type="predicted"/>
<dbReference type="AlphaFoldDB" id="A0A4S2MYL4"/>
<dbReference type="EMBL" id="ML220118">
    <property type="protein sequence ID" value="TGZ81706.1"/>
    <property type="molecule type" value="Genomic_DNA"/>
</dbReference>
<dbReference type="Pfam" id="PF00172">
    <property type="entry name" value="Zn_clus"/>
    <property type="match status" value="1"/>
</dbReference>
<feature type="compositionally biased region" description="Polar residues" evidence="3">
    <location>
        <begin position="419"/>
        <end position="430"/>
    </location>
</feature>
<sequence>MDPKSTWTDPENERKGSSQVPIQRQIRFVRNDGHPYQKKRRVLAACITCRKRKTRCSGEKPVCQTCAQSKQQCHGYREKHTQTRQLTSPKNESNPSSSSEPLACPSKIETTPIRPSTIPFLSTTKLEAGPNTSPRENHHEHQPTTTYVESPGQNHRGKNSNTLLRVESLSQDQHSHNRRPAAFKHNQIPHRVPFFRYFGRTAIVPGYKRVIVEVRHAQLSPPMHSGSSSLSPRSGDRDSASISITANSSPRDGLESDEDFPVYDPTSKESPVHPLIIHLVEAFFTSCGCSFPFLHPEGFIPDVKNKLVEPILVDAVCAIGARFSNDPVFQNVARTDAGTVFANRAKALVIDSFSHPSLGATQALLLVAYFEFGQSKDSGLWNFAGTAIRFALDLGINRLEGMRGERRRRREDARLQFGSAPSDSSDQRQVNGEREDDLYDKECWDATTTFWAIYFLDRAISIGTGRTVTLRHDEIEIPMPPLEVRRNGKDELQPCPFAALIRVMSLYGRAADTINSIQNGESASQITVQQLSDLQLQSVETYRSFPPSLAFNVQNFEHYVQSNQSSVFLMLHVWFHALIILLHEDIPGVPAFRGQDARQMVLMSAKTIVDVLKYASDRDERSVVANPFNSQPIYIAAKVFMDPAPSPDFLRCYKAIEDIDQYWSGVHYILTVLDQMLRGVNDPLLYLEDGAGDSPPTHDQSKGWSASGFAGEPSLDVTWIEPQIMDGVYTVDDFFASIQSEMVDVESWDYDLGYVPEPVSWGEGLVMD</sequence>
<accession>A0A4S2MYL4</accession>
<dbReference type="GO" id="GO:0006351">
    <property type="term" value="P:DNA-templated transcription"/>
    <property type="evidence" value="ECO:0007669"/>
    <property type="project" value="InterPro"/>
</dbReference>
<dbReference type="PANTHER" id="PTHR47783:SF1">
    <property type="entry name" value="ZN(II)2CYS6 TRANSCRIPTION FACTOR (EUROFUNG)"/>
    <property type="match status" value="1"/>
</dbReference>
<dbReference type="InterPro" id="IPR007219">
    <property type="entry name" value="XnlR_reg_dom"/>
</dbReference>
<dbReference type="Pfam" id="PF04082">
    <property type="entry name" value="Fungal_trans"/>
    <property type="match status" value="1"/>
</dbReference>
<name>A0A4S2MYL4_9PEZI</name>
<gene>
    <name evidence="5" type="ORF">EX30DRAFT_363696</name>
</gene>
<dbReference type="GO" id="GO:0008270">
    <property type="term" value="F:zinc ion binding"/>
    <property type="evidence" value="ECO:0007669"/>
    <property type="project" value="InterPro"/>
</dbReference>
<dbReference type="GO" id="GO:0003677">
    <property type="term" value="F:DNA binding"/>
    <property type="evidence" value="ECO:0007669"/>
    <property type="project" value="InterPro"/>
</dbReference>
<evidence type="ECO:0000313" key="6">
    <source>
        <dbReference type="Proteomes" id="UP000298138"/>
    </source>
</evidence>
<evidence type="ECO:0000256" key="2">
    <source>
        <dbReference type="ARBA" id="ARBA00023242"/>
    </source>
</evidence>
<feature type="region of interest" description="Disordered" evidence="3">
    <location>
        <begin position="74"/>
        <end position="158"/>
    </location>
</feature>
<dbReference type="PANTHER" id="PTHR47783">
    <property type="entry name" value="ZN(II)2CYS6 TRANSCRIPTION FACTOR (EUROFUNG)-RELATED"/>
    <property type="match status" value="1"/>
</dbReference>
<dbReference type="InterPro" id="IPR001138">
    <property type="entry name" value="Zn2Cys6_DnaBD"/>
</dbReference>
<keyword evidence="6" id="KW-1185">Reference proteome</keyword>
<feature type="region of interest" description="Disordered" evidence="3">
    <location>
        <begin position="1"/>
        <end position="22"/>
    </location>
</feature>